<feature type="region of interest" description="Disordered" evidence="1">
    <location>
        <begin position="157"/>
        <end position="202"/>
    </location>
</feature>
<dbReference type="CDD" id="cd00056">
    <property type="entry name" value="ENDO3c"/>
    <property type="match status" value="1"/>
</dbReference>
<feature type="compositionally biased region" description="Basic and acidic residues" evidence="1">
    <location>
        <begin position="114"/>
        <end position="123"/>
    </location>
</feature>
<name>A0AA37L656_9PEZI</name>
<feature type="domain" description="HhH-GPD" evidence="2">
    <location>
        <begin position="220"/>
        <end position="428"/>
    </location>
</feature>
<dbReference type="Gene3D" id="1.10.340.30">
    <property type="entry name" value="Hypothetical protein, domain 2"/>
    <property type="match status" value="1"/>
</dbReference>
<dbReference type="Proteomes" id="UP001055115">
    <property type="component" value="Unassembled WGS sequence"/>
</dbReference>
<feature type="compositionally biased region" description="Basic residues" evidence="1">
    <location>
        <begin position="37"/>
        <end position="47"/>
    </location>
</feature>
<dbReference type="GeneID" id="73323464"/>
<dbReference type="PANTHER" id="PTHR47203:SF1">
    <property type="entry name" value="HYPOTHETICAL BASE EXCISION DNA REPAIR PROTEIN (EUROFUNG)"/>
    <property type="match status" value="1"/>
</dbReference>
<dbReference type="InterPro" id="IPR003265">
    <property type="entry name" value="HhH-GPD_domain"/>
</dbReference>
<dbReference type="Pfam" id="PF00730">
    <property type="entry name" value="HhH-GPD"/>
    <property type="match status" value="1"/>
</dbReference>
<dbReference type="AlphaFoldDB" id="A0AA37L656"/>
<dbReference type="EMBL" id="BQXU01000005">
    <property type="protein sequence ID" value="GKT42481.1"/>
    <property type="molecule type" value="Genomic_DNA"/>
</dbReference>
<proteinExistence type="predicted"/>
<dbReference type="RefSeq" id="XP_049124831.1">
    <property type="nucleotide sequence ID" value="XM_049268874.1"/>
</dbReference>
<keyword evidence="4" id="KW-1185">Reference proteome</keyword>
<evidence type="ECO:0000259" key="2">
    <source>
        <dbReference type="SMART" id="SM00478"/>
    </source>
</evidence>
<protein>
    <submittedName>
        <fullName evidence="3">DNA glycosylase</fullName>
    </submittedName>
</protein>
<comment type="caution">
    <text evidence="3">The sequence shown here is derived from an EMBL/GenBank/DDBJ whole genome shotgun (WGS) entry which is preliminary data.</text>
</comment>
<gene>
    <name evidence="3" type="ORF">ColSpa_02662</name>
</gene>
<feature type="region of interest" description="Disordered" evidence="1">
    <location>
        <begin position="108"/>
        <end position="139"/>
    </location>
</feature>
<evidence type="ECO:0000256" key="1">
    <source>
        <dbReference type="SAM" id="MobiDB-lite"/>
    </source>
</evidence>
<dbReference type="SMART" id="SM00478">
    <property type="entry name" value="ENDO3c"/>
    <property type="match status" value="1"/>
</dbReference>
<sequence length="493" mass="54684">MPQTRSAAKRTAGAVSPFDDSAKSGNKRPVNITQAHGKTHRTKRAKKQTQAPVWSAQKNVLVLPHGLGTVQNSTIPNDNICKPPSIFSTDGGIIADRKKMTLEELKKAARPRGLPKETPENKYRLMPGATPFPDWTRPTPEECQTVYDILVKEYEERQKSRGQREKQSKGAGKNQGTDTLSKKYTPLSFRPPAKIQPPSTTVAGCGEVPDLVDAMMRTLVSQSVTRESANMVMERITKRFGQLNSQGIGAGSINWNAVRLAPPEDVIQTLHKGGLQNRKHEGIRGCLDMIHEENQARRAAYLKEGETGVTANVPGAAEMTAGQKAHQLKKIEAGVLTLDHIRVMSADEAILALIKYPQIGVKTAACLLLFCLQMPSFAVDTHVYRMCKWLYWVPGTENENYVYMHCDLRVPDHLKYGLHQLFIEHGSGCHRCKGNTSKGTPEWDKAVCPLEHLLDRYSKKESKSKAIKAVVIEKEGSETQDAPECSFETVIKE</sequence>
<dbReference type="GO" id="GO:0006285">
    <property type="term" value="P:base-excision repair, AP site formation"/>
    <property type="evidence" value="ECO:0007669"/>
    <property type="project" value="UniProtKB-ARBA"/>
</dbReference>
<accession>A0AA37L656</accession>
<organism evidence="3 4">
    <name type="scientific">Colletotrichum spaethianum</name>
    <dbReference type="NCBI Taxonomy" id="700344"/>
    <lineage>
        <taxon>Eukaryota</taxon>
        <taxon>Fungi</taxon>
        <taxon>Dikarya</taxon>
        <taxon>Ascomycota</taxon>
        <taxon>Pezizomycotina</taxon>
        <taxon>Sordariomycetes</taxon>
        <taxon>Hypocreomycetidae</taxon>
        <taxon>Glomerellales</taxon>
        <taxon>Glomerellaceae</taxon>
        <taxon>Colletotrichum</taxon>
        <taxon>Colletotrichum spaethianum species complex</taxon>
    </lineage>
</organism>
<dbReference type="GO" id="GO:0003824">
    <property type="term" value="F:catalytic activity"/>
    <property type="evidence" value="ECO:0007669"/>
    <property type="project" value="InterPro"/>
</dbReference>
<dbReference type="InterPro" id="IPR011257">
    <property type="entry name" value="DNA_glycosylase"/>
</dbReference>
<feature type="region of interest" description="Disordered" evidence="1">
    <location>
        <begin position="1"/>
        <end position="53"/>
    </location>
</feature>
<feature type="compositionally biased region" description="Basic and acidic residues" evidence="1">
    <location>
        <begin position="157"/>
        <end position="168"/>
    </location>
</feature>
<dbReference type="SUPFAM" id="SSF48150">
    <property type="entry name" value="DNA-glycosylase"/>
    <property type="match status" value="1"/>
</dbReference>
<evidence type="ECO:0000313" key="3">
    <source>
        <dbReference type="EMBL" id="GKT42481.1"/>
    </source>
</evidence>
<evidence type="ECO:0000313" key="4">
    <source>
        <dbReference type="Proteomes" id="UP001055115"/>
    </source>
</evidence>
<reference evidence="3 4" key="1">
    <citation type="submission" date="2022-03" db="EMBL/GenBank/DDBJ databases">
        <title>Genome data of Colletotrichum spp.</title>
        <authorList>
            <person name="Utami Y.D."/>
            <person name="Hiruma K."/>
        </authorList>
    </citation>
    <scope>NUCLEOTIDE SEQUENCE [LARGE SCALE GENOMIC DNA]</scope>
    <source>
        <strain evidence="3 4">MAFF 239500</strain>
    </source>
</reference>
<dbReference type="PANTHER" id="PTHR47203">
    <property type="match status" value="1"/>
</dbReference>